<reference evidence="3" key="1">
    <citation type="submission" date="2020-05" db="EMBL/GenBank/DDBJ databases">
        <authorList>
            <person name="Chiriac C."/>
            <person name="Salcher M."/>
            <person name="Ghai R."/>
            <person name="Kavagutti S V."/>
        </authorList>
    </citation>
    <scope>NUCLEOTIDE SEQUENCE</scope>
</reference>
<dbReference type="EMBL" id="CAEZYI010000092">
    <property type="protein sequence ID" value="CAB4727486.1"/>
    <property type="molecule type" value="Genomic_DNA"/>
</dbReference>
<evidence type="ECO:0000256" key="1">
    <source>
        <dbReference type="ARBA" id="ARBA00022676"/>
    </source>
</evidence>
<dbReference type="Gene3D" id="2.115.10.20">
    <property type="entry name" value="Glycosyl hydrolase domain, family 43"/>
    <property type="match status" value="1"/>
</dbReference>
<dbReference type="PIRSF" id="PIRSF016202">
    <property type="entry name" value="PH1107"/>
    <property type="match status" value="1"/>
</dbReference>
<sequence length="351" mass="39080">MSDLAKRFATNPIISPRDVKPSREGFEVVCTFNPGAFEFNGRFGLVVRVAERRTTDNESVESLSISRNGEIEFQSFSLTDPKLKSLDSRSFIYNDTEYITTLSHFRLAWSSDGEKFSVEDSPILSGSSDNESFGIEDTRVTKIGSEYFLTYTGVSSNGYGVQMKSTTDWKTFKDFGTVLPPFNKDAVLFDEKINGKYQMLHRPTGSGLGGPYIWSSTSTDLFHWGHHVCVATTRPNMWDSARIGAGSAPIKTEAGWLEIYHGAEVVPTGHTYRLGALLLDLDDPTRVIARSQEPIMEPRSNYETDGFYGNVVFTNGQIVQGDEILLYYGAADTYTCGARFSIKEILNSLKS</sequence>
<dbReference type="GO" id="GO:0016757">
    <property type="term" value="F:glycosyltransferase activity"/>
    <property type="evidence" value="ECO:0007669"/>
    <property type="project" value="UniProtKB-KW"/>
</dbReference>
<dbReference type="InterPro" id="IPR007184">
    <property type="entry name" value="Mannoside_phosphorylase"/>
</dbReference>
<keyword evidence="1" id="KW-0328">Glycosyltransferase</keyword>
<dbReference type="Pfam" id="PF04041">
    <property type="entry name" value="Glyco_hydro_130"/>
    <property type="match status" value="1"/>
</dbReference>
<accession>A0A6J6RYD9</accession>
<name>A0A6J6RYD9_9ZZZZ</name>
<dbReference type="PANTHER" id="PTHR34106">
    <property type="entry name" value="GLYCOSIDASE"/>
    <property type="match status" value="1"/>
</dbReference>
<dbReference type="PANTHER" id="PTHR34106:SF5">
    <property type="entry name" value="GLYCOSIDASE"/>
    <property type="match status" value="1"/>
</dbReference>
<dbReference type="AlphaFoldDB" id="A0A6J6RYD9"/>
<evidence type="ECO:0000313" key="4">
    <source>
        <dbReference type="EMBL" id="CAB4838139.1"/>
    </source>
</evidence>
<evidence type="ECO:0000256" key="2">
    <source>
        <dbReference type="ARBA" id="ARBA00022679"/>
    </source>
</evidence>
<protein>
    <submittedName>
        <fullName evidence="3">Unannotated protein</fullName>
    </submittedName>
</protein>
<proteinExistence type="predicted"/>
<organism evidence="3">
    <name type="scientific">freshwater metagenome</name>
    <dbReference type="NCBI Taxonomy" id="449393"/>
    <lineage>
        <taxon>unclassified sequences</taxon>
        <taxon>metagenomes</taxon>
        <taxon>ecological metagenomes</taxon>
    </lineage>
</organism>
<keyword evidence="2" id="KW-0808">Transferase</keyword>
<dbReference type="EMBL" id="CAFARE010000004">
    <property type="protein sequence ID" value="CAB4838139.1"/>
    <property type="molecule type" value="Genomic_DNA"/>
</dbReference>
<gene>
    <name evidence="3" type="ORF">UFOPK2662_01150</name>
    <name evidence="4" type="ORF">UFOPK3232_00261</name>
</gene>
<dbReference type="InterPro" id="IPR023296">
    <property type="entry name" value="Glyco_hydro_beta-prop_sf"/>
</dbReference>
<evidence type="ECO:0000313" key="3">
    <source>
        <dbReference type="EMBL" id="CAB4727486.1"/>
    </source>
</evidence>
<dbReference type="CDD" id="cd18612">
    <property type="entry name" value="GH130_Lin0857-like"/>
    <property type="match status" value="1"/>
</dbReference>
<dbReference type="SUPFAM" id="SSF75005">
    <property type="entry name" value="Arabinanase/levansucrase/invertase"/>
    <property type="match status" value="1"/>
</dbReference>